<gene>
    <name evidence="2" type="ORF">A1Q1_04653</name>
</gene>
<dbReference type="Proteomes" id="UP000002748">
    <property type="component" value="Unassembled WGS sequence"/>
</dbReference>
<dbReference type="RefSeq" id="XP_014178366.1">
    <property type="nucleotide sequence ID" value="XM_014322891.1"/>
</dbReference>
<dbReference type="VEuPathDB" id="FungiDB:A1Q1_04653"/>
<evidence type="ECO:0000256" key="1">
    <source>
        <dbReference type="SAM" id="Phobius"/>
    </source>
</evidence>
<dbReference type="GeneID" id="25988165"/>
<keyword evidence="1" id="KW-0812">Transmembrane</keyword>
<dbReference type="EMBL" id="ALBS01000280">
    <property type="protein sequence ID" value="EJT46688.1"/>
    <property type="molecule type" value="Genomic_DNA"/>
</dbReference>
<accession>J5QCR8</accession>
<name>J5QCR8_TRIAS</name>
<keyword evidence="1" id="KW-0472">Membrane</keyword>
<feature type="transmembrane region" description="Helical" evidence="1">
    <location>
        <begin position="26"/>
        <end position="47"/>
    </location>
</feature>
<evidence type="ECO:0000313" key="2">
    <source>
        <dbReference type="EMBL" id="EJT46688.1"/>
    </source>
</evidence>
<dbReference type="KEGG" id="tasa:A1Q1_04653"/>
<reference evidence="2 3" key="1">
    <citation type="journal article" date="2012" name="Eukaryot. Cell">
        <title>Draft genome sequence of CBS 2479, the standard type strain of Trichosporon asahii.</title>
        <authorList>
            <person name="Yang R.Y."/>
            <person name="Li H.T."/>
            <person name="Zhu H."/>
            <person name="Zhou G.P."/>
            <person name="Wang M."/>
            <person name="Wang L."/>
        </authorList>
    </citation>
    <scope>NUCLEOTIDE SEQUENCE [LARGE SCALE GENOMIC DNA]</scope>
    <source>
        <strain evidence="3">ATCC 90039 / CBS 2479 / JCM 2466 / KCTC 7840 / NCYC 2677 / UAMH 7654</strain>
    </source>
</reference>
<dbReference type="AlphaFoldDB" id="J5QCR8"/>
<keyword evidence="1" id="KW-1133">Transmembrane helix</keyword>
<protein>
    <submittedName>
        <fullName evidence="2">Uncharacterized protein</fullName>
    </submittedName>
</protein>
<comment type="caution">
    <text evidence="2">The sequence shown here is derived from an EMBL/GenBank/DDBJ whole genome shotgun (WGS) entry which is preliminary data.</text>
</comment>
<sequence>MLYPPHSSHGLHASADAVIKVRARLLLAHLVIVAQLLRLLFLVIAVGKELPAALIQQLLFTSTAVHARLGELEEGRGLLEHAEADADAALVVGGAGCVRPGVGRDARAGGAAQSQRGARVAFARPDLGHAFEHAPEDGGGWCQLPTKNKRAWMAVPAVLTDEGAVEDAIGHVGRVDGDAVGQTRHEEEVRPVRVLERHAVTHRAAGALLVVGQEDAALADAEPELALAGVS</sequence>
<evidence type="ECO:0000313" key="3">
    <source>
        <dbReference type="Proteomes" id="UP000002748"/>
    </source>
</evidence>
<dbReference type="HOGENOM" id="CLU_1200545_0_0_1"/>
<organism evidence="2 3">
    <name type="scientific">Trichosporon asahii var. asahii (strain ATCC 90039 / CBS 2479 / JCM 2466 / KCTC 7840 / NBRC 103889/ NCYC 2677 / UAMH 7654)</name>
    <name type="common">Yeast</name>
    <dbReference type="NCBI Taxonomy" id="1186058"/>
    <lineage>
        <taxon>Eukaryota</taxon>
        <taxon>Fungi</taxon>
        <taxon>Dikarya</taxon>
        <taxon>Basidiomycota</taxon>
        <taxon>Agaricomycotina</taxon>
        <taxon>Tremellomycetes</taxon>
        <taxon>Trichosporonales</taxon>
        <taxon>Trichosporonaceae</taxon>
        <taxon>Trichosporon</taxon>
    </lineage>
</organism>
<proteinExistence type="predicted"/>